<keyword evidence="1" id="KW-0472">Membrane</keyword>
<evidence type="ECO:0000313" key="2">
    <source>
        <dbReference type="EMBL" id="OJJ57714.1"/>
    </source>
</evidence>
<reference evidence="3" key="1">
    <citation type="journal article" date="2017" name="Genome Biol.">
        <title>Comparative genomics reveals high biological diversity and specific adaptations in the industrially and medically important fungal genus Aspergillus.</title>
        <authorList>
            <person name="de Vries R.P."/>
            <person name="Riley R."/>
            <person name="Wiebenga A."/>
            <person name="Aguilar-Osorio G."/>
            <person name="Amillis S."/>
            <person name="Uchima C.A."/>
            <person name="Anderluh G."/>
            <person name="Asadollahi M."/>
            <person name="Askin M."/>
            <person name="Barry K."/>
            <person name="Battaglia E."/>
            <person name="Bayram O."/>
            <person name="Benocci T."/>
            <person name="Braus-Stromeyer S.A."/>
            <person name="Caldana C."/>
            <person name="Canovas D."/>
            <person name="Cerqueira G.C."/>
            <person name="Chen F."/>
            <person name="Chen W."/>
            <person name="Choi C."/>
            <person name="Clum A."/>
            <person name="Dos Santos R.A."/>
            <person name="Damasio A.R."/>
            <person name="Diallinas G."/>
            <person name="Emri T."/>
            <person name="Fekete E."/>
            <person name="Flipphi M."/>
            <person name="Freyberg S."/>
            <person name="Gallo A."/>
            <person name="Gournas C."/>
            <person name="Habgood R."/>
            <person name="Hainaut M."/>
            <person name="Harispe M.L."/>
            <person name="Henrissat B."/>
            <person name="Hilden K.S."/>
            <person name="Hope R."/>
            <person name="Hossain A."/>
            <person name="Karabika E."/>
            <person name="Karaffa L."/>
            <person name="Karanyi Z."/>
            <person name="Krasevec N."/>
            <person name="Kuo A."/>
            <person name="Kusch H."/>
            <person name="LaButti K."/>
            <person name="Lagendijk E.L."/>
            <person name="Lapidus A."/>
            <person name="Levasseur A."/>
            <person name="Lindquist E."/>
            <person name="Lipzen A."/>
            <person name="Logrieco A.F."/>
            <person name="MacCabe A."/>
            <person name="Maekelae M.R."/>
            <person name="Malavazi I."/>
            <person name="Melin P."/>
            <person name="Meyer V."/>
            <person name="Mielnichuk N."/>
            <person name="Miskei M."/>
            <person name="Molnar A.P."/>
            <person name="Mule G."/>
            <person name="Ngan C.Y."/>
            <person name="Orejas M."/>
            <person name="Orosz E."/>
            <person name="Ouedraogo J.P."/>
            <person name="Overkamp K.M."/>
            <person name="Park H.-S."/>
            <person name="Perrone G."/>
            <person name="Piumi F."/>
            <person name="Punt P.J."/>
            <person name="Ram A.F."/>
            <person name="Ramon A."/>
            <person name="Rauscher S."/>
            <person name="Record E."/>
            <person name="Riano-Pachon D.M."/>
            <person name="Robert V."/>
            <person name="Roehrig J."/>
            <person name="Ruller R."/>
            <person name="Salamov A."/>
            <person name="Salih N.S."/>
            <person name="Samson R.A."/>
            <person name="Sandor E."/>
            <person name="Sanguinetti M."/>
            <person name="Schuetze T."/>
            <person name="Sepcic K."/>
            <person name="Shelest E."/>
            <person name="Sherlock G."/>
            <person name="Sophianopoulou V."/>
            <person name="Squina F.M."/>
            <person name="Sun H."/>
            <person name="Susca A."/>
            <person name="Todd R.B."/>
            <person name="Tsang A."/>
            <person name="Unkles S.E."/>
            <person name="van de Wiele N."/>
            <person name="van Rossen-Uffink D."/>
            <person name="Oliveira J.V."/>
            <person name="Vesth T.C."/>
            <person name="Visser J."/>
            <person name="Yu J.-H."/>
            <person name="Zhou M."/>
            <person name="Andersen M.R."/>
            <person name="Archer D.B."/>
            <person name="Baker S.E."/>
            <person name="Benoit I."/>
            <person name="Brakhage A.A."/>
            <person name="Braus G.H."/>
            <person name="Fischer R."/>
            <person name="Frisvad J.C."/>
            <person name="Goldman G.H."/>
            <person name="Houbraken J."/>
            <person name="Oakley B."/>
            <person name="Pocsi I."/>
            <person name="Scazzocchio C."/>
            <person name="Seiboth B."/>
            <person name="vanKuyk P.A."/>
            <person name="Wortman J."/>
            <person name="Dyer P.S."/>
            <person name="Grigoriev I.V."/>
        </authorList>
    </citation>
    <scope>NUCLEOTIDE SEQUENCE [LARGE SCALE GENOMIC DNA]</scope>
    <source>
        <strain evidence="3">CBS 593.65</strain>
    </source>
</reference>
<keyword evidence="3" id="KW-1185">Reference proteome</keyword>
<keyword evidence="1" id="KW-0812">Transmembrane</keyword>
<dbReference type="AlphaFoldDB" id="A0A1L9TE59"/>
<name>A0A1L9TE59_9EURO</name>
<sequence>MLLLRHHVSPLPHIGIHIADHETIDILVFDSVFSSINEIHAIHQHPHLIYYLVSIGFISLYLLQWKLLSCFKS</sequence>
<dbReference type="EMBL" id="KV878588">
    <property type="protein sequence ID" value="OJJ57714.1"/>
    <property type="molecule type" value="Genomic_DNA"/>
</dbReference>
<accession>A0A1L9TE59</accession>
<feature type="transmembrane region" description="Helical" evidence="1">
    <location>
        <begin position="48"/>
        <end position="68"/>
    </location>
</feature>
<evidence type="ECO:0000313" key="3">
    <source>
        <dbReference type="Proteomes" id="UP000184356"/>
    </source>
</evidence>
<organism evidence="2 3">
    <name type="scientific">Aspergillus sydowii CBS 593.65</name>
    <dbReference type="NCBI Taxonomy" id="1036612"/>
    <lineage>
        <taxon>Eukaryota</taxon>
        <taxon>Fungi</taxon>
        <taxon>Dikarya</taxon>
        <taxon>Ascomycota</taxon>
        <taxon>Pezizomycotina</taxon>
        <taxon>Eurotiomycetes</taxon>
        <taxon>Eurotiomycetidae</taxon>
        <taxon>Eurotiales</taxon>
        <taxon>Aspergillaceae</taxon>
        <taxon>Aspergillus</taxon>
        <taxon>Aspergillus subgen. Nidulantes</taxon>
    </lineage>
</organism>
<dbReference type="Proteomes" id="UP000184356">
    <property type="component" value="Unassembled WGS sequence"/>
</dbReference>
<dbReference type="VEuPathDB" id="FungiDB:ASPSYDRAFT_1075745"/>
<evidence type="ECO:0000256" key="1">
    <source>
        <dbReference type="SAM" id="Phobius"/>
    </source>
</evidence>
<dbReference type="RefSeq" id="XP_040701520.1">
    <property type="nucleotide sequence ID" value="XM_040839883.1"/>
</dbReference>
<proteinExistence type="predicted"/>
<dbReference type="GeneID" id="63755956"/>
<gene>
    <name evidence="2" type="ORF">ASPSYDRAFT_1075745</name>
</gene>
<keyword evidence="1" id="KW-1133">Transmembrane helix</keyword>
<protein>
    <submittedName>
        <fullName evidence="2">Uncharacterized protein</fullName>
    </submittedName>
</protein>